<dbReference type="Gene3D" id="3.40.50.2000">
    <property type="entry name" value="Glycogen Phosphorylase B"/>
    <property type="match status" value="1"/>
</dbReference>
<name>X1ET18_9ZZZZ</name>
<evidence type="ECO:0008006" key="2">
    <source>
        <dbReference type="Google" id="ProtNLM"/>
    </source>
</evidence>
<comment type="caution">
    <text evidence="1">The sequence shown here is derived from an EMBL/GenBank/DDBJ whole genome shotgun (WGS) entry which is preliminary data.</text>
</comment>
<gene>
    <name evidence="1" type="ORF">S03H2_13205</name>
</gene>
<sequence>MENKKCVWIFSFEYAGVAKVGGLGEVPANQAKYLSEQ</sequence>
<dbReference type="EMBL" id="BARU01006703">
    <property type="protein sequence ID" value="GAH35732.1"/>
    <property type="molecule type" value="Genomic_DNA"/>
</dbReference>
<organism evidence="1">
    <name type="scientific">marine sediment metagenome</name>
    <dbReference type="NCBI Taxonomy" id="412755"/>
    <lineage>
        <taxon>unclassified sequences</taxon>
        <taxon>metagenomes</taxon>
        <taxon>ecological metagenomes</taxon>
    </lineage>
</organism>
<dbReference type="AlphaFoldDB" id="X1ET18"/>
<protein>
    <recommendedName>
        <fullName evidence="2">Starch synthase catalytic domain-containing protein</fullName>
    </recommendedName>
</protein>
<evidence type="ECO:0000313" key="1">
    <source>
        <dbReference type="EMBL" id="GAH35732.1"/>
    </source>
</evidence>
<feature type="non-terminal residue" evidence="1">
    <location>
        <position position="37"/>
    </location>
</feature>
<proteinExistence type="predicted"/>
<reference evidence="1" key="1">
    <citation type="journal article" date="2014" name="Front. Microbiol.">
        <title>High frequency of phylogenetically diverse reductive dehalogenase-homologous genes in deep subseafloor sedimentary metagenomes.</title>
        <authorList>
            <person name="Kawai M."/>
            <person name="Futagami T."/>
            <person name="Toyoda A."/>
            <person name="Takaki Y."/>
            <person name="Nishi S."/>
            <person name="Hori S."/>
            <person name="Arai W."/>
            <person name="Tsubouchi T."/>
            <person name="Morono Y."/>
            <person name="Uchiyama I."/>
            <person name="Ito T."/>
            <person name="Fujiyama A."/>
            <person name="Inagaki F."/>
            <person name="Takami H."/>
        </authorList>
    </citation>
    <scope>NUCLEOTIDE SEQUENCE</scope>
    <source>
        <strain evidence="1">Expedition CK06-06</strain>
    </source>
</reference>
<accession>X1ET18</accession>